<dbReference type="RefSeq" id="WP_184683661.1">
    <property type="nucleotide sequence ID" value="NZ_JACHJC010000001.1"/>
</dbReference>
<dbReference type="SUPFAM" id="SSF46894">
    <property type="entry name" value="C-terminal effector domain of the bipartite response regulators"/>
    <property type="match status" value="1"/>
</dbReference>
<dbReference type="InterPro" id="IPR016032">
    <property type="entry name" value="Sig_transdc_resp-reg_C-effctor"/>
</dbReference>
<protein>
    <submittedName>
        <fullName evidence="2">DNA-binding SARP family transcriptional activator/tetratricopeptide (TPR) repeat protein</fullName>
    </submittedName>
</protein>
<dbReference type="PRINTS" id="PR00364">
    <property type="entry name" value="DISEASERSIST"/>
</dbReference>
<dbReference type="SUPFAM" id="SSF48452">
    <property type="entry name" value="TPR-like"/>
    <property type="match status" value="3"/>
</dbReference>
<sequence length="998" mass="107907">MLAALLVNVNHPLSKTELLRVAWGSPDVSEAQLHKSVGVLRALLDQVGRRDDLVTHARHGYELRVTRDEDLDMLLFQRLLRAADEAGVGGRMDEEVDVLRRALRLWRGAHPLSNVPTDAFRREIAGLERRRKRGAVRLFDLELVRGNHERVLDDLLQITTYAPTDRRLCEQLMLVAYRCGHSSDAVEAYERHAGALAAETGGAPDPMLRKLYYAVANGDEAVVATVESAIGQRLGVAETIGAKARSAAPSAAVPVPRQLPPDPPDFVNRSDLLAEASWLLTREPGRTVPVIVISGPGGIGKTAFARRVAHLASNRYPDGQLYVELRGTVGEPLDVSEVLAQFLRAFGVPAVPDSEAERISMYRTLLADRRVLVVLDDAATGAQISDLIPANPGCAVLVTSRRRLPEIAGAHHVPPLEPLDHGSATELFVRVAVSSGIDLSGDPGAVDRVVRLCGGLPLALCIAGALRVHDHPRPTAELAERLARQGPEAFAYGEQSVARAIGAGFDRLDEDARLLFLGLGLLQLPSFGLWTAAALLDGTGVDAAAALSRLAASNMIELVESEVRYRFHDLTREYAHRRALRAYADPRERDAMVLRTYRALLTLARSAHAALYGGDFEVVHSDEPDWAAPPMVLEEVTQAPLGWFEKERLTIRAAVDRCAELGAVGLCWDLAVSAHEFYTVRGYFGDWYATHQAALRACRDAGDTRGEGVILACLGQPALVASRRGGVSGLPELKRAVDLLVECGDRHGQAIALRTLANALRRSGHLTRPLALFREALACYEASQDAVGTWQTLRFIGQTHLDLGEHDEALEVLHQTGKVAQMLGQPRLLAQTTYWLGQTCLAKGDVARASSAFEAVREAYPEATGIGHAYAVHGLGEVACQTGAYEESGQRLAVAADLAREGADAVLEGRVHVSMATLHAALDRPGEQISTLQRAVECFAACGAVYLEVQALAALAEALAAQDDEHAARAAWGRIDERYAATGVPAEDRLARRPDPAR</sequence>
<comment type="caution">
    <text evidence="2">The sequence shown here is derived from an EMBL/GenBank/DDBJ whole genome shotgun (WGS) entry which is preliminary data.</text>
</comment>
<reference evidence="2 3" key="1">
    <citation type="submission" date="2020-08" db="EMBL/GenBank/DDBJ databases">
        <title>Sequencing the genomes of 1000 actinobacteria strains.</title>
        <authorList>
            <person name="Klenk H.-P."/>
        </authorList>
    </citation>
    <scope>NUCLEOTIDE SEQUENCE [LARGE SCALE GENOMIC DNA]</scope>
    <source>
        <strain evidence="2 3">DSM 43036</strain>
    </source>
</reference>
<evidence type="ECO:0000313" key="3">
    <source>
        <dbReference type="Proteomes" id="UP000618986"/>
    </source>
</evidence>
<dbReference type="SMART" id="SM01043">
    <property type="entry name" value="BTAD"/>
    <property type="match status" value="1"/>
</dbReference>
<proteinExistence type="predicted"/>
<dbReference type="InterPro" id="IPR027417">
    <property type="entry name" value="P-loop_NTPase"/>
</dbReference>
<keyword evidence="3" id="KW-1185">Reference proteome</keyword>
<dbReference type="SUPFAM" id="SSF52540">
    <property type="entry name" value="P-loop containing nucleoside triphosphate hydrolases"/>
    <property type="match status" value="1"/>
</dbReference>
<accession>A0ABR6MD26</accession>
<dbReference type="GeneID" id="300292936"/>
<dbReference type="Gene3D" id="1.25.40.10">
    <property type="entry name" value="Tetratricopeptide repeat domain"/>
    <property type="match status" value="3"/>
</dbReference>
<dbReference type="Pfam" id="PF03704">
    <property type="entry name" value="BTAD"/>
    <property type="match status" value="1"/>
</dbReference>
<feature type="domain" description="Bacterial transcriptional activator" evidence="1">
    <location>
        <begin position="71"/>
        <end position="216"/>
    </location>
</feature>
<dbReference type="GO" id="GO:0003677">
    <property type="term" value="F:DNA binding"/>
    <property type="evidence" value="ECO:0007669"/>
    <property type="project" value="UniProtKB-KW"/>
</dbReference>
<dbReference type="Gene3D" id="3.40.50.300">
    <property type="entry name" value="P-loop containing nucleotide triphosphate hydrolases"/>
    <property type="match status" value="1"/>
</dbReference>
<dbReference type="InterPro" id="IPR005158">
    <property type="entry name" value="BTAD"/>
</dbReference>
<gene>
    <name evidence="2" type="ORF">FHU28_002360</name>
</gene>
<dbReference type="InterPro" id="IPR036388">
    <property type="entry name" value="WH-like_DNA-bd_sf"/>
</dbReference>
<dbReference type="CDD" id="cd15831">
    <property type="entry name" value="BTAD"/>
    <property type="match status" value="1"/>
</dbReference>
<name>A0ABR6MD26_MICEC</name>
<dbReference type="InterPro" id="IPR002182">
    <property type="entry name" value="NB-ARC"/>
</dbReference>
<dbReference type="Proteomes" id="UP000618986">
    <property type="component" value="Unassembled WGS sequence"/>
</dbReference>
<evidence type="ECO:0000313" key="2">
    <source>
        <dbReference type="EMBL" id="MBB5112521.1"/>
    </source>
</evidence>
<evidence type="ECO:0000259" key="1">
    <source>
        <dbReference type="SMART" id="SM01043"/>
    </source>
</evidence>
<dbReference type="EMBL" id="JACHJC010000001">
    <property type="protein sequence ID" value="MBB5112521.1"/>
    <property type="molecule type" value="Genomic_DNA"/>
</dbReference>
<dbReference type="Gene3D" id="1.10.10.10">
    <property type="entry name" value="Winged helix-like DNA-binding domain superfamily/Winged helix DNA-binding domain"/>
    <property type="match status" value="1"/>
</dbReference>
<dbReference type="PANTHER" id="PTHR47691">
    <property type="entry name" value="REGULATOR-RELATED"/>
    <property type="match status" value="1"/>
</dbReference>
<dbReference type="PANTHER" id="PTHR47691:SF3">
    <property type="entry name" value="HTH-TYPE TRANSCRIPTIONAL REGULATOR RV0890C-RELATED"/>
    <property type="match status" value="1"/>
</dbReference>
<keyword evidence="2" id="KW-0238">DNA-binding</keyword>
<dbReference type="Pfam" id="PF00931">
    <property type="entry name" value="NB-ARC"/>
    <property type="match status" value="1"/>
</dbReference>
<organism evidence="2 3">
    <name type="scientific">Micromonospora echinospora</name>
    <name type="common">Micromonospora purpurea</name>
    <dbReference type="NCBI Taxonomy" id="1877"/>
    <lineage>
        <taxon>Bacteria</taxon>
        <taxon>Bacillati</taxon>
        <taxon>Actinomycetota</taxon>
        <taxon>Actinomycetes</taxon>
        <taxon>Micromonosporales</taxon>
        <taxon>Micromonosporaceae</taxon>
        <taxon>Micromonospora</taxon>
    </lineage>
</organism>
<dbReference type="InterPro" id="IPR011990">
    <property type="entry name" value="TPR-like_helical_dom_sf"/>
</dbReference>